<dbReference type="Proteomes" id="UP000277928">
    <property type="component" value="Unassembled WGS sequence"/>
</dbReference>
<proteinExistence type="predicted"/>
<gene>
    <name evidence="1" type="ORF">NLS_LOCUS7335</name>
</gene>
<keyword evidence="2" id="KW-1185">Reference proteome</keyword>
<evidence type="ECO:0000313" key="2">
    <source>
        <dbReference type="Proteomes" id="UP000277928"/>
    </source>
</evidence>
<reference evidence="1 2" key="1">
    <citation type="submission" date="2018-08" db="EMBL/GenBank/DDBJ databases">
        <authorList>
            <person name="Laetsch R D."/>
            <person name="Stevens L."/>
            <person name="Kumar S."/>
            <person name="Blaxter L. M."/>
        </authorList>
    </citation>
    <scope>NUCLEOTIDE SEQUENCE [LARGE SCALE GENOMIC DNA]</scope>
</reference>
<organism evidence="1 2">
    <name type="scientific">Litomosoides sigmodontis</name>
    <name type="common">Filarial nematode worm</name>
    <dbReference type="NCBI Taxonomy" id="42156"/>
    <lineage>
        <taxon>Eukaryota</taxon>
        <taxon>Metazoa</taxon>
        <taxon>Ecdysozoa</taxon>
        <taxon>Nematoda</taxon>
        <taxon>Chromadorea</taxon>
        <taxon>Rhabditida</taxon>
        <taxon>Spirurina</taxon>
        <taxon>Spiruromorpha</taxon>
        <taxon>Filarioidea</taxon>
        <taxon>Onchocercidae</taxon>
        <taxon>Litomosoides</taxon>
    </lineage>
</organism>
<dbReference type="AlphaFoldDB" id="A0A3P6TR58"/>
<accession>A0A3P6TR58</accession>
<dbReference type="OrthoDB" id="5835380at2759"/>
<dbReference type="OMA" id="CLRMCNI"/>
<evidence type="ECO:0000313" key="1">
    <source>
        <dbReference type="EMBL" id="VDK85869.1"/>
    </source>
</evidence>
<dbReference type="EMBL" id="UYRX01000742">
    <property type="protein sequence ID" value="VDK85869.1"/>
    <property type="molecule type" value="Genomic_DNA"/>
</dbReference>
<sequence>MVAASTVVSAKGRLPSCKLTPKLLCCTERHVGDRFSLIANKCPHKMQNYGEIITTIIGSYRNIESKFYNQQSTSISATIPITLPMAVSQNVRRQSFKTLILLVQQNLSITKLFELPKGCYVISGMSRRQAPIYRTYSNYTYVNQQHPMTSASDCNLSSRCSTENSRPVYSAYLSQKLFDPLFLLTCRQQHVPTNSHTFCTYKKHREHIAVEAPIQAIRRNAYDLKHSRTCCTALNDNTGIGIVAFLLRWYHRNWKFLIGWWG</sequence>
<protein>
    <submittedName>
        <fullName evidence="1">Uncharacterized protein</fullName>
    </submittedName>
</protein>
<name>A0A3P6TR58_LITSI</name>